<evidence type="ECO:0000313" key="3">
    <source>
        <dbReference type="EMBL" id="CAL1143676.1"/>
    </source>
</evidence>
<feature type="compositionally biased region" description="Basic and acidic residues" evidence="1">
    <location>
        <begin position="246"/>
        <end position="275"/>
    </location>
</feature>
<evidence type="ECO:0000256" key="1">
    <source>
        <dbReference type="SAM" id="MobiDB-lite"/>
    </source>
</evidence>
<dbReference type="EMBL" id="CAMXCT030001458">
    <property type="protein sequence ID" value="CAL4777613.1"/>
    <property type="molecule type" value="Genomic_DNA"/>
</dbReference>
<evidence type="ECO:0000313" key="4">
    <source>
        <dbReference type="Proteomes" id="UP001152797"/>
    </source>
</evidence>
<feature type="region of interest" description="Disordered" evidence="1">
    <location>
        <begin position="746"/>
        <end position="781"/>
    </location>
</feature>
<evidence type="ECO:0000313" key="2">
    <source>
        <dbReference type="EMBL" id="CAI3990301.1"/>
    </source>
</evidence>
<feature type="compositionally biased region" description="Acidic residues" evidence="1">
    <location>
        <begin position="166"/>
        <end position="175"/>
    </location>
</feature>
<dbReference type="Proteomes" id="UP001152797">
    <property type="component" value="Unassembled WGS sequence"/>
</dbReference>
<reference evidence="3" key="2">
    <citation type="submission" date="2024-04" db="EMBL/GenBank/DDBJ databases">
        <authorList>
            <person name="Chen Y."/>
            <person name="Shah S."/>
            <person name="Dougan E. K."/>
            <person name="Thang M."/>
            <person name="Chan C."/>
        </authorList>
    </citation>
    <scope>NUCLEOTIDE SEQUENCE [LARGE SCALE GENOMIC DNA]</scope>
</reference>
<feature type="non-terminal residue" evidence="2">
    <location>
        <position position="1229"/>
    </location>
</feature>
<feature type="compositionally biased region" description="Basic residues" evidence="1">
    <location>
        <begin position="306"/>
        <end position="321"/>
    </location>
</feature>
<proteinExistence type="predicted"/>
<feature type="region of interest" description="Disordered" evidence="1">
    <location>
        <begin position="364"/>
        <end position="459"/>
    </location>
</feature>
<dbReference type="AlphaFoldDB" id="A0A9P1CF57"/>
<protein>
    <submittedName>
        <fullName evidence="2">Uncharacterized protein</fullName>
    </submittedName>
</protein>
<feature type="compositionally biased region" description="Basic and acidic residues" evidence="1">
    <location>
        <begin position="395"/>
        <end position="415"/>
    </location>
</feature>
<feature type="compositionally biased region" description="Low complexity" evidence="1">
    <location>
        <begin position="764"/>
        <end position="774"/>
    </location>
</feature>
<accession>A0A9P1CF57</accession>
<comment type="caution">
    <text evidence="2">The sequence shown here is derived from an EMBL/GenBank/DDBJ whole genome shotgun (WGS) entry which is preliminary data.</text>
</comment>
<dbReference type="EMBL" id="CAMXCT010001458">
    <property type="protein sequence ID" value="CAI3990301.1"/>
    <property type="molecule type" value="Genomic_DNA"/>
</dbReference>
<feature type="compositionally biased region" description="Basic and acidic residues" evidence="1">
    <location>
        <begin position="428"/>
        <end position="437"/>
    </location>
</feature>
<organism evidence="2">
    <name type="scientific">Cladocopium goreaui</name>
    <dbReference type="NCBI Taxonomy" id="2562237"/>
    <lineage>
        <taxon>Eukaryota</taxon>
        <taxon>Sar</taxon>
        <taxon>Alveolata</taxon>
        <taxon>Dinophyceae</taxon>
        <taxon>Suessiales</taxon>
        <taxon>Symbiodiniaceae</taxon>
        <taxon>Cladocopium</taxon>
    </lineage>
</organism>
<keyword evidence="4" id="KW-1185">Reference proteome</keyword>
<feature type="non-terminal residue" evidence="2">
    <location>
        <position position="1"/>
    </location>
</feature>
<reference evidence="2" key="1">
    <citation type="submission" date="2022-10" db="EMBL/GenBank/DDBJ databases">
        <authorList>
            <person name="Chen Y."/>
            <person name="Dougan E. K."/>
            <person name="Chan C."/>
            <person name="Rhodes N."/>
            <person name="Thang M."/>
        </authorList>
    </citation>
    <scope>NUCLEOTIDE SEQUENCE</scope>
</reference>
<feature type="compositionally biased region" description="Basic and acidic residues" evidence="1">
    <location>
        <begin position="194"/>
        <end position="233"/>
    </location>
</feature>
<name>A0A9P1CF57_9DINO</name>
<dbReference type="EMBL" id="CAMXCT020001458">
    <property type="protein sequence ID" value="CAL1143676.1"/>
    <property type="molecule type" value="Genomic_DNA"/>
</dbReference>
<gene>
    <name evidence="2" type="ORF">C1SCF055_LOCUS17300</name>
</gene>
<feature type="compositionally biased region" description="Basic and acidic residues" evidence="1">
    <location>
        <begin position="444"/>
        <end position="459"/>
    </location>
</feature>
<feature type="region of interest" description="Disordered" evidence="1">
    <location>
        <begin position="158"/>
        <end position="340"/>
    </location>
</feature>
<sequence>DIFKCMQKRVHVKNLIRSRLALQVFRVVLWPFMNRKGVVKRIEKEQLDVDGMCEEWDSAEDIRQRLRDGLSFIHPEATKDTVQGCCLNSSLLAPLLTRMSLAEGKLLPGVDSLRLEIDKLLTKNKRAPGNAPEEIAEVVKASWRVKKLLGLVKMKARREEVSTELKDEEDEDAWDEEGKKDVEGSDQVKQSSLTKDEPQVSDKGDPVSDNVQDRKEGEPDEKTEKKKNMKDAEGMENDSWDGKGSSTDKKSTKSSDTSTKREGDMGKGDDNKFTDSEADEEPALPAVTRAMQIDQKAKDHPAGGRGRGRGKGMGKGRGRGTTKKDDDEHNDDAGWDEWMKQDQLRDSNWHWAKDYGWYWEDKAAATPAKAKGKKRAKDAVASAGSAEPNKKKARNEKDKKDEKTKSEKPCPKSEPKQAAAPNARKEKKHSEPEDPQPKKRSRKAPKEESPHVEFTDAPTKSKDIKKEIYEFLLGAQDLTDENARAYLKSKVPNWPGLGVGMLLNIYWVSRGVKGIGVGVTSKKQRCDFAFFGYKSECDSWIYAIAAAIKSADILVRFVHKYEKDNPDSNVSLQAAAEVQEFKDRVKESGRKALQKFLSGLCAEVGNRHASTFSGYAPAFALCVLLLIFTYDLEQDISSSLAGDRPWGDMDCGAAIGIPLGVLPIVAGGPEKRFPMWHYPMAFARAVADQLELDEELGGFQLEEARTQATPEELEKAGIQVLGTGSSGVPQTGDEVYVVASPVVEKPSAEKSLTESGAKPAPDDVPTVPEPNETVPRADSEKAATLENGRKEKLRLAAKSRLNRWVKPHKRHPEQQAPDWVVKEWTSGCRKDIADLLSHCNFNKETFLNKLMISVKKKQKIELTKEQGWYSVSELDETKIDGAKTKCKAMGETHFRLNEYDGEEEFWVTIKETGKKIESTTYAEVHQKQSEAKEDPTFDMADGKFLMLAADKGRTEKTKDDKVQPCVQQSKFAQTRDTLKKFMESLIAKTGKLRSLVRELESKYDDKAAVSYMPQCVISLQQQIAKVDEAYDRCNQVWAKGEVEGFLTETCSAASGVEMKIRNAKKFYTKRKREATEEGQDAVTSQGALFGDSPSALAKVVLDAEMPTLEASCRSAIDAARNVVADVGVKAAASSGGLSELAQIRDTNSERDCKRKVELSRTAPVVLHGDEGTSYGFDWCRVGTRRPLWLTTAYQGVGKVWLGSALALLSLAETDNTIDDRFSSLTKRYK</sequence>